<dbReference type="SMR" id="A0A4P6YQR9"/>
<dbReference type="RefSeq" id="WP_133362027.1">
    <property type="nucleotide sequence ID" value="NZ_CP037940.1"/>
</dbReference>
<evidence type="ECO:0000256" key="1">
    <source>
        <dbReference type="ARBA" id="ARBA00008061"/>
    </source>
</evidence>
<keyword evidence="4" id="KW-0326">Glycosidase</keyword>
<dbReference type="NCBIfam" id="TIGR02104">
    <property type="entry name" value="pulA_typeI"/>
    <property type="match status" value="1"/>
</dbReference>
<name>A0A4P6YQR9_9LACO</name>
<reference evidence="5" key="1">
    <citation type="submission" date="2019-03" db="EMBL/GenBank/DDBJ databases">
        <title>Weissella sp. 26KH-42 Genome sequencing.</title>
        <authorList>
            <person name="Heo J."/>
            <person name="Kim S.-J."/>
            <person name="Kim J.-S."/>
            <person name="Hong S.-B."/>
            <person name="Kwon S.-W."/>
        </authorList>
    </citation>
    <scope>NUCLEOTIDE SEQUENCE [LARGE SCALE GENOMIC DNA]</scope>
    <source>
        <strain evidence="5">26KH-42</strain>
    </source>
</reference>
<sequence>MNKAQLGITLLAVTAFGVAAPSLASANQVRSSRLQHVVYNPRTHKLTARTGKKATVRIYDNGKRVKTFIVRNGKVTLQHNFNAGHAIKVVSLTRSTKAVKYRKAVKTTNAGAVSYLQHVAYNSQSGKLTAKTNLHATVKIYDNNTYVKRITVKNGQLNFQHKFAVGHNLKLVSTAKRTKKITYVATTAKITVAKFIPAGVINTNIGNVNDKNFDQRYDYNGTLGYQYATNATSFKLWAPTAKSVNLITYQTTAPNAAVKKTTAMKIAHNVWSVQLTGNQTNTAYAFQLTFPNGKQTVTQDPYSTAVTENGDRSVVLAPAATQVKNFDRMGKFSQPTDAVIYEASVRDLSMNKDSGIADKGTYKGAAESGKTSQGQITGLDYIKSLGVTHVEFLPFNDFNNNEAQKPAPYNWGYEPKNYNVPEGSYSTHPQDPSARIIEMKNMINTYHKNGLRVIQDVVYNHVLGNGGKNGTYDASFFEKTVPGYYFRKNADGSLEKTSGVGNDLATERPMMRKYIVDSVTYWAKNYHIDGFRFDYLGLIDVTTINQVRQALNKIDPSIIMLGEGWNSPSAIPASQRAALPNMNKMPGVSAFNNDMRDTTTGNVFKSDDLGFIGGTPNNENTIYKLMTGSHNLNEKTFLTPSQSINYIAVHDNLTLADKLATINANALTTQKDTPAQAQKRDMLATTIPVLADGTPFVHSGQEFMRTKNGDNNSYNKPDSENSLDYNLAIKNRDVVNYFKQLLALRKSEPAFRLNDYAAIDKATAQLQLSDNVVAYHLQGATKQYVVVLNVNNTPLDFKATDMTGYKLVLTNDSTQTTGANIATKDATVPGIGVNVFAK</sequence>
<dbReference type="Gene3D" id="2.60.40.10">
    <property type="entry name" value="Immunoglobulins"/>
    <property type="match status" value="1"/>
</dbReference>
<accession>A0A4P6YQR9</accession>
<evidence type="ECO:0000259" key="3">
    <source>
        <dbReference type="SMART" id="SM00642"/>
    </source>
</evidence>
<evidence type="ECO:0000313" key="5">
    <source>
        <dbReference type="Proteomes" id="UP000292886"/>
    </source>
</evidence>
<organism evidence="4 5">
    <name type="scientific">Periweissella cryptocerci</name>
    <dbReference type="NCBI Taxonomy" id="2506420"/>
    <lineage>
        <taxon>Bacteria</taxon>
        <taxon>Bacillati</taxon>
        <taxon>Bacillota</taxon>
        <taxon>Bacilli</taxon>
        <taxon>Lactobacillales</taxon>
        <taxon>Lactobacillaceae</taxon>
        <taxon>Periweissella</taxon>
    </lineage>
</organism>
<dbReference type="Proteomes" id="UP000292886">
    <property type="component" value="Chromosome"/>
</dbReference>
<dbReference type="Gene3D" id="3.20.20.80">
    <property type="entry name" value="Glycosidases"/>
    <property type="match status" value="1"/>
</dbReference>
<dbReference type="EMBL" id="CP037940">
    <property type="protein sequence ID" value="QBO34947.1"/>
    <property type="molecule type" value="Genomic_DNA"/>
</dbReference>
<gene>
    <name evidence="4" type="primary">pulA</name>
    <name evidence="4" type="ORF">EQG49_00055</name>
</gene>
<dbReference type="InterPro" id="IPR013783">
    <property type="entry name" value="Ig-like_fold"/>
</dbReference>
<dbReference type="Pfam" id="PF02922">
    <property type="entry name" value="CBM_48"/>
    <property type="match status" value="1"/>
</dbReference>
<dbReference type="SMART" id="SM00642">
    <property type="entry name" value="Aamy"/>
    <property type="match status" value="1"/>
</dbReference>
<dbReference type="InterPro" id="IPR006047">
    <property type="entry name" value="GH13_cat_dom"/>
</dbReference>
<keyword evidence="4" id="KW-0378">Hydrolase</keyword>
<proteinExistence type="inferred from homology"/>
<feature type="signal peptide" evidence="2">
    <location>
        <begin position="1"/>
        <end position="26"/>
    </location>
</feature>
<dbReference type="CDD" id="cd11341">
    <property type="entry name" value="AmyAc_Pullulanase_LD-like"/>
    <property type="match status" value="1"/>
</dbReference>
<dbReference type="EC" id="3.2.1.41" evidence="4"/>
<dbReference type="PANTHER" id="PTHR43002">
    <property type="entry name" value="GLYCOGEN DEBRANCHING ENZYME"/>
    <property type="match status" value="1"/>
</dbReference>
<dbReference type="KEGG" id="wei:EQG49_00055"/>
<dbReference type="GO" id="GO:0005975">
    <property type="term" value="P:carbohydrate metabolic process"/>
    <property type="evidence" value="ECO:0007669"/>
    <property type="project" value="InterPro"/>
</dbReference>
<evidence type="ECO:0000313" key="4">
    <source>
        <dbReference type="EMBL" id="QBO34947.1"/>
    </source>
</evidence>
<dbReference type="InterPro" id="IPR011840">
    <property type="entry name" value="PulA_typeI"/>
</dbReference>
<feature type="domain" description="Glycosyl hydrolase family 13 catalytic" evidence="3">
    <location>
        <begin position="366"/>
        <end position="745"/>
    </location>
</feature>
<dbReference type="InterPro" id="IPR014756">
    <property type="entry name" value="Ig_E-set"/>
</dbReference>
<dbReference type="InterPro" id="IPR004193">
    <property type="entry name" value="Glyco_hydro_13_N"/>
</dbReference>
<evidence type="ECO:0000256" key="2">
    <source>
        <dbReference type="SAM" id="SignalP"/>
    </source>
</evidence>
<dbReference type="SUPFAM" id="SSF81296">
    <property type="entry name" value="E set domains"/>
    <property type="match status" value="1"/>
</dbReference>
<comment type="similarity">
    <text evidence="1">Belongs to the glycosyl hydrolase 13 family.</text>
</comment>
<feature type="chain" id="PRO_5020703655" evidence="2">
    <location>
        <begin position="27"/>
        <end position="838"/>
    </location>
</feature>
<dbReference type="AlphaFoldDB" id="A0A4P6YQR9"/>
<dbReference type="InterPro" id="IPR017853">
    <property type="entry name" value="GH"/>
</dbReference>
<dbReference type="OrthoDB" id="9761875at2"/>
<dbReference type="GO" id="GO:0051060">
    <property type="term" value="F:pullulanase activity"/>
    <property type="evidence" value="ECO:0007669"/>
    <property type="project" value="UniProtKB-EC"/>
</dbReference>
<dbReference type="CDD" id="cd02860">
    <property type="entry name" value="E_set_Pullulanase"/>
    <property type="match status" value="1"/>
</dbReference>
<dbReference type="SUPFAM" id="SSF51445">
    <property type="entry name" value="(Trans)glycosidases"/>
    <property type="match status" value="1"/>
</dbReference>
<keyword evidence="2" id="KW-0732">Signal</keyword>
<keyword evidence="5" id="KW-1185">Reference proteome</keyword>
<protein>
    <submittedName>
        <fullName evidence="4">Type I pullulanase</fullName>
        <ecNumber evidence="4">3.2.1.41</ecNumber>
    </submittedName>
</protein>
<dbReference type="Pfam" id="PF00128">
    <property type="entry name" value="Alpha-amylase"/>
    <property type="match status" value="1"/>
</dbReference>